<dbReference type="SUPFAM" id="SSF52540">
    <property type="entry name" value="P-loop containing nucleoside triphosphate hydrolases"/>
    <property type="match status" value="3"/>
</dbReference>
<evidence type="ECO:0000313" key="4">
    <source>
        <dbReference type="Proteomes" id="UP000323011"/>
    </source>
</evidence>
<dbReference type="Gene3D" id="3.40.50.300">
    <property type="entry name" value="P-loop containing nucleotide triphosphate hydrolases"/>
    <property type="match status" value="3"/>
</dbReference>
<feature type="region of interest" description="Disordered" evidence="1">
    <location>
        <begin position="1915"/>
        <end position="2001"/>
    </location>
</feature>
<proteinExistence type="predicted"/>
<comment type="caution">
    <text evidence="3">The sequence shown here is derived from an EMBL/GenBank/DDBJ whole genome shotgun (WGS) entry which is preliminary data.</text>
</comment>
<dbReference type="GO" id="GO:0005737">
    <property type="term" value="C:cytoplasm"/>
    <property type="evidence" value="ECO:0007669"/>
    <property type="project" value="TreeGrafter"/>
</dbReference>
<dbReference type="InterPro" id="IPR039891">
    <property type="entry name" value="VWA8"/>
</dbReference>
<sequence length="2325" mass="237475">MRRASSLTTTRALRRPTGALRLSRPITTSGGAVSARHVAIGDVHAVVPSAETADLVPHGRLPASVDAMEPATLRRMRWLLQKYAMRQDVLICGPPGPERRRLALEFAELLGLECEIVALSRDTTESDLKQRREILGNGSAAWVDQAPVRAALRGRMLILDGLERAERNVLPTLNNLLEARELSLEDGRLVVSPQRAAALTSASASAAGAAALPQGLVAASDRFWVVALATPSPPYPGRPLDPPLRSRFQSMWMSPELGPAGALSCGTGGAAAGPATSEAAQAAQQAARDFVSAVDMLSKGAQSSLSGRGGPDGGGDRADAVAQLAGVLGAGVAVPTVPPSVLRSCAGLYAAFPETEAADPAAAISRLFPPASAALARLSGGGNDGAGSSANGGIVGALAAALPARATAPGAGTRLVGVKPAGEGSQSVVVQFDGPGGRASATMPVSGDAPALSSKAGRAASAAGAWVRWAPQEDLLASMARDLATGLDVALVGAPGSGKTALVREACRRLGLGWAADEAGHSAVSVFPLHSELTARDLLASRDTGRDGATHWRASPLVEAAVRGHIAVLDGAHRLPPDTLASVLGPLLNERSITLPEGTVLAPARAGDAPAGGSDASLARIGRLVAAPGSGALEAACDVIPVHPGFRVVILGEPSGSSAGSAAAGQASVPAAPWLHPEMLGRLAVHAVPDPLLLSDAAAAAAQDSAAAGAAAAAASDALPTDAFVERVLEAAAPRASAQGRAAVRSLALRLREAASRARSAGDGAVPPTLSLRQAQRLARRLPALSKDATAAAASDSDAQARGTAEAISRAAWDTLLVQFAPGEVRDVVRTAMARTLQDAELPVPSSLQADLAHSGAAQASGQAQRPRVEPIAEADVDALLAAWPATPGSVPSLDAEGSCLAVRVGDAVLPVLAPGDRSFVPAVDFVDTDEHSRALRDAMVALASGERAVSLIGNQGAGKNRVALRLLELIGREHRYVQLHRDTTVSQLTSTPTLEEGRLVWADSPLIRAAIEGRVVVVDECDKAPTEVLAVIKALLEGHVRLADGRELVDMAGAAAPAPDSTAEVEAAAVAAVKAGTGPVQAPAGRRVVPIHPAFRLVALANRPGWPFLGNDFHASVGDVCSTVVVGALSPAEELLVLRAAAPTTHDAALRAMCAAFAELRSWHEDGRLSYPFSLREAVAVARHMEAFPADGAAAAVRGVLAFDSASPEARGLIEDVMASHGIVIALGDYEEAADPGLAAPRARLEEHITVDFHAAASEPVGAWSGDDAGRRSVAGVSQLRLGVRAWVPSSASVTVTHGSDMRVRLTRALAASAGSGGEFDEEVARFRALPAPDAATPAAHRGSVAATCGLQPGGLAVAVSAPKGNLILHLFSRLAPESDSVLGLGPDRSSCIVNLTPALYGVHAGGLCGRAGAGMWESLPTTRGLAMCAVDTGAAVDGAVALVVPDLPSLLIVEQPRGRRGASSLPDVWAVDLPALANPAERASASFADRIARATRAVTAAGRGSSSAGDTGHESWRVCAGSSSSQQSATALAVWRVGGQELALADVAQLVSAPGGGRRSGRSGVAQWDTVPLDGAQIGLPGAGLQAVVPLSSHDPQSLRWFVSLTDARGRSAGAVLEGRLGSGEWTLERSVAEGEAGSLVPLDLGAPSALLALEPQRLASESGVLYTAMQSPAADSDAGQPGSGVAATGASAMRLAWPYQRPPSGTKDALLRVAWPSEGKAAFAPALPPVVGHSREAVTVEAGISLSSDSSRHGAPSVRVIHAADSSGTVVTLGSAPGGDAQAQAEASVASIVGLHLLPAPPARPHSPAAESAAASSGSGSGSASLVAAVHASGLVRVLELVPSQQLRSLQAWAAVAGVPLPAHSLTGSSASVAAGMVSRMAAALASARAGTAAGGATRLSVSADTEGEAKMLPFAPGSRPDDGDSLSPPNPRGEPKLGKHDPDNAPHVGGNQWAGGTGGSDTAGLGGRGGPYRLDKGHRVHQVSDEAKAAVPEEQKQRARELARKALASKLAELGMAEEDAAEYASLRSMVGPEIARLRGILASAPRRGGEDERVWVRHETSGELDDAKVVDMVTGSRSVFKRRADAPPPDLASPAGPRPERVTLLLDCSASMYRFNSEDSRLHRELEATAMVMEAAAGLQHRWDLRIVGHSGDSEAIDLMDPTFSVGMRLHRSRRGRPAAAQRPSVLPKSDAERWALLQRVIAHTQFCDSGDHTLPAIQRATRELAAPAPGGGPKGGLVIVVSDANLRRYGIQPQSLARALSAHVADGVDAHYVAIAQFGREGEALAEALPRGRGHVCEDPRELPGVLRRVLMQRADARA</sequence>
<accession>A0A5A8C3W9</accession>
<feature type="domain" description="ATPase dynein-related AAA" evidence="2">
    <location>
        <begin position="950"/>
        <end position="1109"/>
    </location>
</feature>
<evidence type="ECO:0000313" key="3">
    <source>
        <dbReference type="EMBL" id="KAA0147414.1"/>
    </source>
</evidence>
<dbReference type="FunFam" id="3.40.50.300:FF:000587">
    <property type="entry name" value="von Willebrand factor A domain containing 8"/>
    <property type="match status" value="1"/>
</dbReference>
<dbReference type="GO" id="GO:0005524">
    <property type="term" value="F:ATP binding"/>
    <property type="evidence" value="ECO:0007669"/>
    <property type="project" value="InterPro"/>
</dbReference>
<dbReference type="PANTHER" id="PTHR21610:SF9">
    <property type="entry name" value="VON WILLEBRAND FACTOR A DOMAIN-CONTAINING PROTEIN 8"/>
    <property type="match status" value="1"/>
</dbReference>
<evidence type="ECO:0000256" key="1">
    <source>
        <dbReference type="SAM" id="MobiDB-lite"/>
    </source>
</evidence>
<evidence type="ECO:0000259" key="2">
    <source>
        <dbReference type="Pfam" id="PF07728"/>
    </source>
</evidence>
<dbReference type="EMBL" id="VLTN01000067">
    <property type="protein sequence ID" value="KAA0147414.1"/>
    <property type="molecule type" value="Genomic_DNA"/>
</dbReference>
<name>A0A5A8C3W9_CAFRO</name>
<feature type="domain" description="ATPase dynein-related AAA" evidence="2">
    <location>
        <begin position="88"/>
        <end position="248"/>
    </location>
</feature>
<keyword evidence="4" id="KW-1185">Reference proteome</keyword>
<dbReference type="Pfam" id="PF07728">
    <property type="entry name" value="AAA_5"/>
    <property type="match status" value="3"/>
</dbReference>
<dbReference type="OMA" id="GTHIVHP"/>
<dbReference type="Proteomes" id="UP000323011">
    <property type="component" value="Unassembled WGS sequence"/>
</dbReference>
<gene>
    <name evidence="3" type="ORF">FNF29_07359</name>
</gene>
<dbReference type="InterPro" id="IPR036465">
    <property type="entry name" value="vWFA_dom_sf"/>
</dbReference>
<feature type="domain" description="ATPase dynein-related AAA" evidence="2">
    <location>
        <begin position="488"/>
        <end position="606"/>
    </location>
</feature>
<dbReference type="PANTHER" id="PTHR21610">
    <property type="entry name" value="VON WILLEBRAND FACTOR A DOMAIN-CONTAINING PROTEIN 8"/>
    <property type="match status" value="1"/>
</dbReference>
<reference evidence="3 4" key="1">
    <citation type="submission" date="2019-07" db="EMBL/GenBank/DDBJ databases">
        <title>Genomes of Cafeteria roenbergensis.</title>
        <authorList>
            <person name="Fischer M.G."/>
            <person name="Hackl T."/>
            <person name="Roman M."/>
        </authorList>
    </citation>
    <scope>NUCLEOTIDE SEQUENCE [LARGE SCALE GENOMIC DNA]</scope>
    <source>
        <strain evidence="3 4">BVI</strain>
    </source>
</reference>
<feature type="compositionally biased region" description="Gly residues" evidence="1">
    <location>
        <begin position="1956"/>
        <end position="1974"/>
    </location>
</feature>
<organism evidence="3 4">
    <name type="scientific">Cafeteria roenbergensis</name>
    <name type="common">Marine flagellate</name>
    <dbReference type="NCBI Taxonomy" id="33653"/>
    <lineage>
        <taxon>Eukaryota</taxon>
        <taxon>Sar</taxon>
        <taxon>Stramenopiles</taxon>
        <taxon>Bigyra</taxon>
        <taxon>Opalozoa</taxon>
        <taxon>Bicosoecida</taxon>
        <taxon>Cafeteriaceae</taxon>
        <taxon>Cafeteria</taxon>
    </lineage>
</organism>
<dbReference type="InterPro" id="IPR011704">
    <property type="entry name" value="ATPase_dyneun-rel_AAA"/>
</dbReference>
<feature type="compositionally biased region" description="Basic and acidic residues" evidence="1">
    <location>
        <begin position="1937"/>
        <end position="1948"/>
    </location>
</feature>
<dbReference type="GO" id="GO:0016887">
    <property type="term" value="F:ATP hydrolysis activity"/>
    <property type="evidence" value="ECO:0007669"/>
    <property type="project" value="InterPro"/>
</dbReference>
<dbReference type="InterPro" id="IPR027417">
    <property type="entry name" value="P-loop_NTPase"/>
</dbReference>
<dbReference type="SUPFAM" id="SSF53300">
    <property type="entry name" value="vWA-like"/>
    <property type="match status" value="1"/>
</dbReference>
<feature type="compositionally biased region" description="Basic and acidic residues" evidence="1">
    <location>
        <begin position="1977"/>
        <end position="2001"/>
    </location>
</feature>
<protein>
    <recommendedName>
        <fullName evidence="2">ATPase dynein-related AAA domain-containing protein</fullName>
    </recommendedName>
</protein>